<dbReference type="EMBL" id="SFAZ01000196">
    <property type="protein sequence ID" value="TRU72313.1"/>
    <property type="molecule type" value="Genomic_DNA"/>
</dbReference>
<accession>A0A552HM45</accession>
<feature type="domain" description="HTH cro/C1-type" evidence="1">
    <location>
        <begin position="95"/>
        <end position="128"/>
    </location>
</feature>
<dbReference type="CDD" id="cd00093">
    <property type="entry name" value="HTH_XRE"/>
    <property type="match status" value="1"/>
</dbReference>
<reference evidence="2 3" key="1">
    <citation type="submission" date="2019-01" db="EMBL/GenBank/DDBJ databases">
        <title>Coherence of Microcystis species and biogeography revealed through population genomics.</title>
        <authorList>
            <person name="Perez-Carrascal O.M."/>
            <person name="Terrat Y."/>
            <person name="Giani A."/>
            <person name="Fortin N."/>
            <person name="Tromas N."/>
            <person name="Shapiro B.J."/>
        </authorList>
    </citation>
    <scope>NUCLEOTIDE SEQUENCE [LARGE SCALE GENOMIC DNA]</scope>
    <source>
        <strain evidence="2">Mv_BB_P_19951000_S68D</strain>
    </source>
</reference>
<name>A0A552HM45_MICVR</name>
<organism evidence="2 3">
    <name type="scientific">Microcystis viridis Mv_BB_P_19951000_S68D</name>
    <dbReference type="NCBI Taxonomy" id="2486270"/>
    <lineage>
        <taxon>Bacteria</taxon>
        <taxon>Bacillati</taxon>
        <taxon>Cyanobacteriota</taxon>
        <taxon>Cyanophyceae</taxon>
        <taxon>Oscillatoriophycideae</taxon>
        <taxon>Chroococcales</taxon>
        <taxon>Microcystaceae</taxon>
        <taxon>Microcystis</taxon>
    </lineage>
</organism>
<gene>
    <name evidence="2" type="ORF">EWV77_13740</name>
</gene>
<dbReference type="AlphaFoldDB" id="A0A552HM45"/>
<comment type="caution">
    <text evidence="2">The sequence shown here is derived from an EMBL/GenBank/DDBJ whole genome shotgun (WGS) entry which is preliminary data.</text>
</comment>
<evidence type="ECO:0000313" key="3">
    <source>
        <dbReference type="Proteomes" id="UP000320674"/>
    </source>
</evidence>
<dbReference type="Proteomes" id="UP000320674">
    <property type="component" value="Unassembled WGS sequence"/>
</dbReference>
<evidence type="ECO:0000313" key="2">
    <source>
        <dbReference type="EMBL" id="TRU72313.1"/>
    </source>
</evidence>
<dbReference type="PROSITE" id="PS50943">
    <property type="entry name" value="HTH_CROC1"/>
    <property type="match status" value="1"/>
</dbReference>
<protein>
    <submittedName>
        <fullName evidence="2">Transcriptional regulator</fullName>
    </submittedName>
</protein>
<proteinExistence type="predicted"/>
<evidence type="ECO:0000259" key="1">
    <source>
        <dbReference type="PROSITE" id="PS50943"/>
    </source>
</evidence>
<sequence>MFAPDKYLELLKQYPPRPIDNEEDLEMMQEVINRLLDKPQLTVEEREYLNVLGALIYEYEENQEPIPDIYGLELLKFILEERNLQKQDLLSIFESKSTLDDIFDGLQELTPIYIQKLANFLNISPDLFFPSYSQKMR</sequence>
<dbReference type="InterPro" id="IPR001387">
    <property type="entry name" value="Cro/C1-type_HTH"/>
</dbReference>